<dbReference type="GO" id="GO:0005829">
    <property type="term" value="C:cytosol"/>
    <property type="evidence" value="ECO:0007669"/>
    <property type="project" value="TreeGrafter"/>
</dbReference>
<dbReference type="OrthoDB" id="9796140at2"/>
<dbReference type="PANTHER" id="PTHR33317">
    <property type="entry name" value="POLYNUCLEOTIDYL TRANSFERASE, RIBONUCLEASE H-LIKE SUPERFAMILY PROTEIN"/>
    <property type="match status" value="1"/>
</dbReference>
<feature type="domain" description="YqgF/RNase H-like" evidence="6">
    <location>
        <begin position="1"/>
        <end position="103"/>
    </location>
</feature>
<accession>A0A1S6IMW5</accession>
<dbReference type="EMBL" id="CP019728">
    <property type="protein sequence ID" value="AQS52885.1"/>
    <property type="molecule type" value="Genomic_DNA"/>
</dbReference>
<dbReference type="SMART" id="SM00732">
    <property type="entry name" value="YqgFc"/>
    <property type="match status" value="1"/>
</dbReference>
<evidence type="ECO:0000256" key="1">
    <source>
        <dbReference type="ARBA" id="ARBA00022490"/>
    </source>
</evidence>
<dbReference type="GO" id="GO:0000967">
    <property type="term" value="P:rRNA 5'-end processing"/>
    <property type="evidence" value="ECO:0007669"/>
    <property type="project" value="UniProtKB-UniRule"/>
</dbReference>
<evidence type="ECO:0000256" key="3">
    <source>
        <dbReference type="ARBA" id="ARBA00022722"/>
    </source>
</evidence>
<dbReference type="FunFam" id="3.30.420.140:FF:000003">
    <property type="entry name" value="Putative pre-16S rRNA nuclease"/>
    <property type="match status" value="1"/>
</dbReference>
<evidence type="ECO:0000313" key="8">
    <source>
        <dbReference type="Proteomes" id="UP000188993"/>
    </source>
</evidence>
<dbReference type="STRING" id="708126.BW727_100492"/>
<dbReference type="RefSeq" id="WP_062467656.1">
    <property type="nucleotide sequence ID" value="NZ_BBYN01000001.1"/>
</dbReference>
<keyword evidence="3 5" id="KW-0540">Nuclease</keyword>
<comment type="similarity">
    <text evidence="5">Belongs to the YqgF HJR family.</text>
</comment>
<dbReference type="HAMAP" id="MF_00651">
    <property type="entry name" value="Nuclease_YqgF"/>
    <property type="match status" value="1"/>
</dbReference>
<keyword evidence="8" id="KW-1185">Reference proteome</keyword>
<name>A0A1S6IMW5_9LACT</name>
<dbReference type="GO" id="GO:0004518">
    <property type="term" value="F:nuclease activity"/>
    <property type="evidence" value="ECO:0007669"/>
    <property type="project" value="UniProtKB-KW"/>
</dbReference>
<evidence type="ECO:0000313" key="7">
    <source>
        <dbReference type="EMBL" id="AQS52885.1"/>
    </source>
</evidence>
<dbReference type="KEGG" id="jda:BW727_100492"/>
<dbReference type="SUPFAM" id="SSF53098">
    <property type="entry name" value="Ribonuclease H-like"/>
    <property type="match status" value="1"/>
</dbReference>
<dbReference type="Pfam" id="PF03652">
    <property type="entry name" value="RuvX"/>
    <property type="match status" value="1"/>
</dbReference>
<dbReference type="EC" id="3.1.-.-" evidence="5"/>
<comment type="function">
    <text evidence="5">Could be a nuclease involved in processing of the 5'-end of pre-16S rRNA.</text>
</comment>
<dbReference type="Gene3D" id="3.30.420.140">
    <property type="entry name" value="YqgF/RNase H-like domain"/>
    <property type="match status" value="1"/>
</dbReference>
<keyword evidence="1 5" id="KW-0963">Cytoplasm</keyword>
<keyword evidence="2 5" id="KW-0690">Ribosome biogenesis</keyword>
<dbReference type="InterPro" id="IPR006641">
    <property type="entry name" value="YqgF/RNaseH-like_dom"/>
</dbReference>
<evidence type="ECO:0000259" key="6">
    <source>
        <dbReference type="SMART" id="SM00732"/>
    </source>
</evidence>
<organism evidence="7 8">
    <name type="scientific">Jeotgalibaca dankookensis</name>
    <dbReference type="NCBI Taxonomy" id="708126"/>
    <lineage>
        <taxon>Bacteria</taxon>
        <taxon>Bacillati</taxon>
        <taxon>Bacillota</taxon>
        <taxon>Bacilli</taxon>
        <taxon>Lactobacillales</taxon>
        <taxon>Carnobacteriaceae</taxon>
        <taxon>Jeotgalibaca</taxon>
    </lineage>
</organism>
<dbReference type="InterPro" id="IPR012337">
    <property type="entry name" value="RNaseH-like_sf"/>
</dbReference>
<evidence type="ECO:0000256" key="4">
    <source>
        <dbReference type="ARBA" id="ARBA00022801"/>
    </source>
</evidence>
<comment type="subcellular location">
    <subcellularLocation>
        <location evidence="5">Cytoplasm</location>
    </subcellularLocation>
</comment>
<evidence type="ECO:0000256" key="2">
    <source>
        <dbReference type="ARBA" id="ARBA00022517"/>
    </source>
</evidence>
<dbReference type="GO" id="GO:0016788">
    <property type="term" value="F:hydrolase activity, acting on ester bonds"/>
    <property type="evidence" value="ECO:0007669"/>
    <property type="project" value="UniProtKB-UniRule"/>
</dbReference>
<evidence type="ECO:0000256" key="5">
    <source>
        <dbReference type="HAMAP-Rule" id="MF_00651"/>
    </source>
</evidence>
<dbReference type="InterPro" id="IPR005227">
    <property type="entry name" value="YqgF"/>
</dbReference>
<dbReference type="InterPro" id="IPR037027">
    <property type="entry name" value="YqgF/RNaseH-like_dom_sf"/>
</dbReference>
<dbReference type="PANTHER" id="PTHR33317:SF4">
    <property type="entry name" value="POLYNUCLEOTIDYL TRANSFERASE, RIBONUCLEASE H-LIKE SUPERFAMILY PROTEIN"/>
    <property type="match status" value="1"/>
</dbReference>
<proteinExistence type="inferred from homology"/>
<reference evidence="7 8" key="1">
    <citation type="journal article" date="2014" name="Int. J. Syst. Evol. Microbiol.">
        <title>Jeotgalibaca dankookensis gen. nov., sp. nov., a member of the family Carnobacteriaceae, isolated from seujeot (Korean traditional food).</title>
        <authorList>
            <person name="Lee D.G."/>
            <person name="Trujillo M.E."/>
            <person name="Kang H."/>
            <person name="Ahn T.Y."/>
        </authorList>
    </citation>
    <scope>NUCLEOTIDE SEQUENCE [LARGE SCALE GENOMIC DNA]</scope>
    <source>
        <strain evidence="7 8">EX-07</strain>
    </source>
</reference>
<sequence length="138" mass="15266">MRILGLDVGSKTVGVAVSDLMGWTAQGVEIIPINEAVGQFGFERLKELITIYEVDKIVIGLPKNMNNSIGPRAEASLTYGRMVEETFGLPVDFVDERLTTVQAEKMLVNEGNVSRKKRKKVIDKLAAVILLQNYLDSQ</sequence>
<protein>
    <recommendedName>
        <fullName evidence="5">Putative pre-16S rRNA nuclease</fullName>
        <ecNumber evidence="5">3.1.-.-</ecNumber>
    </recommendedName>
</protein>
<dbReference type="Proteomes" id="UP000188993">
    <property type="component" value="Chromosome"/>
</dbReference>
<dbReference type="NCBIfam" id="TIGR00250">
    <property type="entry name" value="RNAse_H_YqgF"/>
    <property type="match status" value="1"/>
</dbReference>
<dbReference type="CDD" id="cd16964">
    <property type="entry name" value="YqgF"/>
    <property type="match status" value="1"/>
</dbReference>
<keyword evidence="4 5" id="KW-0378">Hydrolase</keyword>
<dbReference type="AlphaFoldDB" id="A0A1S6IMW5"/>
<gene>
    <name evidence="7" type="primary">yrrK</name>
    <name evidence="7" type="ORF">BW727_100492</name>
</gene>